<dbReference type="SUPFAM" id="SSF69593">
    <property type="entry name" value="Glycerol-3-phosphate (1)-acyltransferase"/>
    <property type="match status" value="1"/>
</dbReference>
<feature type="domain" description="Phospholipid/glycerol acyltransferase" evidence="2">
    <location>
        <begin position="136"/>
        <end position="286"/>
    </location>
</feature>
<keyword evidence="1" id="KW-0812">Transmembrane</keyword>
<comment type="caution">
    <text evidence="3">The sequence shown here is derived from an EMBL/GenBank/DDBJ whole genome shotgun (WGS) entry which is preliminary data.</text>
</comment>
<feature type="transmembrane region" description="Helical" evidence="1">
    <location>
        <begin position="58"/>
        <end position="80"/>
    </location>
</feature>
<evidence type="ECO:0000313" key="3">
    <source>
        <dbReference type="EMBL" id="MDN4487430.1"/>
    </source>
</evidence>
<dbReference type="Pfam" id="PF01553">
    <property type="entry name" value="Acyltransferase"/>
    <property type="match status" value="1"/>
</dbReference>
<dbReference type="GO" id="GO:0016746">
    <property type="term" value="F:acyltransferase activity"/>
    <property type="evidence" value="ECO:0007669"/>
    <property type="project" value="UniProtKB-KW"/>
</dbReference>
<dbReference type="RefSeq" id="WP_301118490.1">
    <property type="nucleotide sequence ID" value="NZ_JAUHPX010000002.1"/>
</dbReference>
<evidence type="ECO:0000313" key="4">
    <source>
        <dbReference type="Proteomes" id="UP001172737"/>
    </source>
</evidence>
<organism evidence="3 4">
    <name type="scientific">Demequina lignilytica</name>
    <dbReference type="NCBI Taxonomy" id="3051663"/>
    <lineage>
        <taxon>Bacteria</taxon>
        <taxon>Bacillati</taxon>
        <taxon>Actinomycetota</taxon>
        <taxon>Actinomycetes</taxon>
        <taxon>Micrococcales</taxon>
        <taxon>Demequinaceae</taxon>
        <taxon>Demequina</taxon>
    </lineage>
</organism>
<dbReference type="Proteomes" id="UP001172737">
    <property type="component" value="Unassembled WGS sequence"/>
</dbReference>
<sequence length="358" mass="39813">MASAWWRLPPVWVRRLLIAPLLVIGAFVWMPVAVWLGVVVLAIVAWALPGRLRLTRVLWLAGFYLLWDAFAVAVLGVMWVQYGFGRRMRSEASQRDHYALASSMLRLLFAQVRWTLRLDVDLEDADLDQIAPGRPLIVVCRHAGPGDSFVMVDALLNRFKRNPAIVLKDTLQWDPAIDLLLNRIPTRFITPRRHRRPGDPGGAETIAALAGDLGPEGALLIFPEGANATPKRRARRIAALREAGRDGLADRAEAMPHVMPPHPGGVLAAMEARPDAAVVVVAHTGLERLSTVADVWRELPVDKRIVLKGWTTDPAEIPAGREEREAWLYSWWETVDRWIAGQKPEVSVRAQAAGERAG</sequence>
<reference evidence="3" key="1">
    <citation type="submission" date="2023-06" db="EMBL/GenBank/DDBJ databases">
        <title>Sysu t00039.</title>
        <authorList>
            <person name="Gao L."/>
            <person name="Fang B.-Z."/>
            <person name="Li W.-J."/>
        </authorList>
    </citation>
    <scope>NUCLEOTIDE SEQUENCE</scope>
    <source>
        <strain evidence="3">SYSU T00039</strain>
    </source>
</reference>
<protein>
    <submittedName>
        <fullName evidence="3">1-acyl-sn-glycerol-3-phosphate acyltransferase</fullName>
    </submittedName>
</protein>
<keyword evidence="3" id="KW-0012">Acyltransferase</keyword>
<gene>
    <name evidence="3" type="ORF">QQX10_04515</name>
</gene>
<keyword evidence="1" id="KW-1133">Transmembrane helix</keyword>
<dbReference type="AlphaFoldDB" id="A0AAW7M806"/>
<accession>A0AAW7M806</accession>
<keyword evidence="3" id="KW-0808">Transferase</keyword>
<keyword evidence="1" id="KW-0472">Membrane</keyword>
<feature type="transmembrane region" description="Helical" evidence="1">
    <location>
        <begin position="21"/>
        <end position="46"/>
    </location>
</feature>
<keyword evidence="4" id="KW-1185">Reference proteome</keyword>
<proteinExistence type="predicted"/>
<name>A0AAW7M806_9MICO</name>
<evidence type="ECO:0000256" key="1">
    <source>
        <dbReference type="SAM" id="Phobius"/>
    </source>
</evidence>
<dbReference type="InterPro" id="IPR002123">
    <property type="entry name" value="Plipid/glycerol_acylTrfase"/>
</dbReference>
<evidence type="ECO:0000259" key="2">
    <source>
        <dbReference type="SMART" id="SM00563"/>
    </source>
</evidence>
<dbReference type="SMART" id="SM00563">
    <property type="entry name" value="PlsC"/>
    <property type="match status" value="1"/>
</dbReference>
<dbReference type="EMBL" id="JAUHPX010000002">
    <property type="protein sequence ID" value="MDN4487430.1"/>
    <property type="molecule type" value="Genomic_DNA"/>
</dbReference>